<dbReference type="InterPro" id="IPR012340">
    <property type="entry name" value="NA-bd_OB-fold"/>
</dbReference>
<dbReference type="GO" id="GO:0140359">
    <property type="term" value="F:ABC-type transporter activity"/>
    <property type="evidence" value="ECO:0007669"/>
    <property type="project" value="InterPro"/>
</dbReference>
<dbReference type="PANTHER" id="PTHR43875">
    <property type="entry name" value="MALTODEXTRIN IMPORT ATP-BINDING PROTEIN MSMX"/>
    <property type="match status" value="1"/>
</dbReference>
<evidence type="ECO:0000256" key="4">
    <source>
        <dbReference type="ARBA" id="ARBA00022741"/>
    </source>
</evidence>
<comment type="similarity">
    <text evidence="2">Belongs to the ABC transporter superfamily.</text>
</comment>
<dbReference type="InterPro" id="IPR003439">
    <property type="entry name" value="ABC_transporter-like_ATP-bd"/>
</dbReference>
<dbReference type="GO" id="GO:0005524">
    <property type="term" value="F:ATP binding"/>
    <property type="evidence" value="ECO:0007669"/>
    <property type="project" value="UniProtKB-KW"/>
</dbReference>
<dbReference type="InterPro" id="IPR027417">
    <property type="entry name" value="P-loop_NTPase"/>
</dbReference>
<dbReference type="GO" id="GO:0016887">
    <property type="term" value="F:ATP hydrolysis activity"/>
    <property type="evidence" value="ECO:0007669"/>
    <property type="project" value="InterPro"/>
</dbReference>
<evidence type="ECO:0000256" key="3">
    <source>
        <dbReference type="ARBA" id="ARBA00022448"/>
    </source>
</evidence>
<dbReference type="PROSITE" id="PS00211">
    <property type="entry name" value="ABC_TRANSPORTER_1"/>
    <property type="match status" value="1"/>
</dbReference>
<evidence type="ECO:0000256" key="5">
    <source>
        <dbReference type="ARBA" id="ARBA00022840"/>
    </source>
</evidence>
<dbReference type="Gene3D" id="3.40.50.300">
    <property type="entry name" value="P-loop containing nucleotide triphosphate hydrolases"/>
    <property type="match status" value="1"/>
</dbReference>
<dbReference type="STRING" id="665467.SAMN02982931_00551"/>
<dbReference type="GO" id="GO:0008643">
    <property type="term" value="P:carbohydrate transport"/>
    <property type="evidence" value="ECO:0007669"/>
    <property type="project" value="InterPro"/>
</dbReference>
<sequence>MASITLDKITKVYPNDVTAVNGVSLDIRDGEFMILLGPSGCGKSTTLRMIAGLEAISSGDMLIGGRRVNDVDPADRDIAIVFQNYALYPHMTVAKNLAFGLKLRHVPASEIETRINRVAALLGIEPLLGRKPSQLSGGQRQRVALGRALVREPQAFLLDEPLSNLDATLRSSMRTELIKLHHTLGTTIVHVTHDQVEAMTMGERICIMKDGDIVQVGEPMEVYRNPANTFVASFLATPPMNLLPGRIESVGAGALVVAMDGVALPVPTAFQAAYASHSGKPVIVGLRPEDFHLAAGDAARTAPIDLVTITTEVLGPEVILVANLASGAGPEIHARMPRDFRAKIGQPLTLHFDLAEIQLFDPETTRVLPRPAHP</sequence>
<dbReference type="SMART" id="SM00382">
    <property type="entry name" value="AAA"/>
    <property type="match status" value="1"/>
</dbReference>
<dbReference type="PANTHER" id="PTHR43875:SF1">
    <property type="entry name" value="OSMOPROTECTIVE COMPOUNDS UPTAKE ATP-BINDING PROTEIN GGTA"/>
    <property type="match status" value="1"/>
</dbReference>
<dbReference type="Gene3D" id="2.40.50.100">
    <property type="match status" value="1"/>
</dbReference>
<evidence type="ECO:0000256" key="2">
    <source>
        <dbReference type="ARBA" id="ARBA00005417"/>
    </source>
</evidence>
<name>A0A1G6AFH4_9HYPH</name>
<comment type="subcellular location">
    <subcellularLocation>
        <location evidence="1">Cell inner membrane</location>
        <topology evidence="1">Peripheral membrane protein</topology>
    </subcellularLocation>
</comment>
<dbReference type="InterPro" id="IPR008995">
    <property type="entry name" value="Mo/tungstate-bd_C_term_dom"/>
</dbReference>
<dbReference type="RefSeq" id="WP_090874652.1">
    <property type="nucleotide sequence ID" value="NZ_FMXQ01000001.1"/>
</dbReference>
<dbReference type="InterPro" id="IPR017871">
    <property type="entry name" value="ABC_transporter-like_CS"/>
</dbReference>
<protein>
    <submittedName>
        <fullName evidence="7">Carbohydrate ABC transporter ATP-binding protein, CUT1 family (TC 3.A.1.1.-)</fullName>
    </submittedName>
</protein>
<keyword evidence="4" id="KW-0547">Nucleotide-binding</keyword>
<evidence type="ECO:0000256" key="1">
    <source>
        <dbReference type="ARBA" id="ARBA00004417"/>
    </source>
</evidence>
<dbReference type="CDD" id="cd03301">
    <property type="entry name" value="ABC_MalK_N"/>
    <property type="match status" value="1"/>
</dbReference>
<dbReference type="PROSITE" id="PS50893">
    <property type="entry name" value="ABC_TRANSPORTER_2"/>
    <property type="match status" value="1"/>
</dbReference>
<dbReference type="Gene3D" id="2.40.50.140">
    <property type="entry name" value="Nucleic acid-binding proteins"/>
    <property type="match status" value="1"/>
</dbReference>
<proteinExistence type="inferred from homology"/>
<dbReference type="OrthoDB" id="9767663at2"/>
<dbReference type="GO" id="GO:0055052">
    <property type="term" value="C:ATP-binding cassette (ABC) transporter complex, substrate-binding subunit-containing"/>
    <property type="evidence" value="ECO:0007669"/>
    <property type="project" value="TreeGrafter"/>
</dbReference>
<keyword evidence="5 7" id="KW-0067">ATP-binding</keyword>
<dbReference type="NCBIfam" id="NF008653">
    <property type="entry name" value="PRK11650.1"/>
    <property type="match status" value="1"/>
</dbReference>
<dbReference type="AlphaFoldDB" id="A0A1G6AFH4"/>
<dbReference type="InterPro" id="IPR047641">
    <property type="entry name" value="ABC_transpr_MalK/UgpC-like"/>
</dbReference>
<dbReference type="SUPFAM" id="SSF52540">
    <property type="entry name" value="P-loop containing nucleoside triphosphate hydrolases"/>
    <property type="match status" value="1"/>
</dbReference>
<dbReference type="Pfam" id="PF17912">
    <property type="entry name" value="OB_MalK"/>
    <property type="match status" value="1"/>
</dbReference>
<dbReference type="InterPro" id="IPR003593">
    <property type="entry name" value="AAA+_ATPase"/>
</dbReference>
<dbReference type="SUPFAM" id="SSF50331">
    <property type="entry name" value="MOP-like"/>
    <property type="match status" value="1"/>
</dbReference>
<accession>A0A1G6AFH4</accession>
<reference evidence="7 8" key="1">
    <citation type="submission" date="2016-10" db="EMBL/GenBank/DDBJ databases">
        <authorList>
            <person name="de Groot N.N."/>
        </authorList>
    </citation>
    <scope>NUCLEOTIDE SEQUENCE [LARGE SCALE GENOMIC DNA]</scope>
    <source>
        <strain evidence="7 8">ATCC 35022</strain>
    </source>
</reference>
<dbReference type="FunFam" id="3.40.50.300:FF:000042">
    <property type="entry name" value="Maltose/maltodextrin ABC transporter, ATP-binding protein"/>
    <property type="match status" value="1"/>
</dbReference>
<dbReference type="EMBL" id="FMXQ01000001">
    <property type="protein sequence ID" value="SDB07178.1"/>
    <property type="molecule type" value="Genomic_DNA"/>
</dbReference>
<dbReference type="Proteomes" id="UP000199071">
    <property type="component" value="Unassembled WGS sequence"/>
</dbReference>
<dbReference type="InterPro" id="IPR015855">
    <property type="entry name" value="ABC_transpr_MalK-like"/>
</dbReference>
<feature type="domain" description="ABC transporter" evidence="6">
    <location>
        <begin position="4"/>
        <end position="235"/>
    </location>
</feature>
<evidence type="ECO:0000313" key="7">
    <source>
        <dbReference type="EMBL" id="SDB07178.1"/>
    </source>
</evidence>
<keyword evidence="8" id="KW-1185">Reference proteome</keyword>
<evidence type="ECO:0000259" key="6">
    <source>
        <dbReference type="PROSITE" id="PS50893"/>
    </source>
</evidence>
<gene>
    <name evidence="7" type="ORF">SAMN02982931_00551</name>
</gene>
<evidence type="ECO:0000313" key="8">
    <source>
        <dbReference type="Proteomes" id="UP000199071"/>
    </source>
</evidence>
<keyword evidence="3" id="KW-0813">Transport</keyword>
<dbReference type="Pfam" id="PF00005">
    <property type="entry name" value="ABC_tran"/>
    <property type="match status" value="1"/>
</dbReference>
<dbReference type="InterPro" id="IPR040582">
    <property type="entry name" value="OB_MalK-like"/>
</dbReference>
<organism evidence="7 8">
    <name type="scientific">Bauldia litoralis</name>
    <dbReference type="NCBI Taxonomy" id="665467"/>
    <lineage>
        <taxon>Bacteria</taxon>
        <taxon>Pseudomonadati</taxon>
        <taxon>Pseudomonadota</taxon>
        <taxon>Alphaproteobacteria</taxon>
        <taxon>Hyphomicrobiales</taxon>
        <taxon>Kaistiaceae</taxon>
        <taxon>Bauldia</taxon>
    </lineage>
</organism>